<dbReference type="RefSeq" id="WP_091736057.1">
    <property type="nucleotide sequence ID" value="NZ_FNNQ01000002.1"/>
</dbReference>
<dbReference type="SUPFAM" id="SSF51998">
    <property type="entry name" value="PFL-like glycyl radical enzymes"/>
    <property type="match status" value="1"/>
</dbReference>
<feature type="domain" description="TSCPD" evidence="17">
    <location>
        <begin position="917"/>
        <end position="1019"/>
    </location>
</feature>
<dbReference type="NCBIfam" id="NF005122">
    <property type="entry name" value="PRK06556.1"/>
    <property type="match status" value="1"/>
</dbReference>
<evidence type="ECO:0000256" key="14">
    <source>
        <dbReference type="SAM" id="MobiDB-lite"/>
    </source>
</evidence>
<dbReference type="GO" id="GO:0004748">
    <property type="term" value="F:ribonucleoside-diphosphate reductase activity, thioredoxin disulfide as acceptor"/>
    <property type="evidence" value="ECO:0007669"/>
    <property type="project" value="UniProtKB-EC"/>
</dbReference>
<dbReference type="GO" id="GO:0071897">
    <property type="term" value="P:DNA biosynthetic process"/>
    <property type="evidence" value="ECO:0007669"/>
    <property type="project" value="UniProtKB-KW"/>
</dbReference>
<evidence type="ECO:0000256" key="10">
    <source>
        <dbReference type="ARBA" id="ARBA00023285"/>
    </source>
</evidence>
<evidence type="ECO:0000259" key="17">
    <source>
        <dbReference type="Pfam" id="PF12637"/>
    </source>
</evidence>
<evidence type="ECO:0000256" key="6">
    <source>
        <dbReference type="ARBA" id="ARBA00022634"/>
    </source>
</evidence>
<dbReference type="InterPro" id="IPR013344">
    <property type="entry name" value="RNR_NrdJ/NrdZ"/>
</dbReference>
<dbReference type="PANTHER" id="PTHR43371:SF1">
    <property type="entry name" value="RIBONUCLEOSIDE-DIPHOSPHATE REDUCTASE"/>
    <property type="match status" value="1"/>
</dbReference>
<keyword evidence="10 13" id="KW-0170">Cobalt</keyword>
<keyword evidence="7 13" id="KW-0547">Nucleotide-binding</keyword>
<dbReference type="Pfam" id="PF08471">
    <property type="entry name" value="Ribonuc_red_2_N"/>
    <property type="match status" value="1"/>
</dbReference>
<feature type="domain" description="Ribonucleotide reductase class II vitamin B12-dependent N-terminal" evidence="16">
    <location>
        <begin position="42"/>
        <end position="151"/>
    </location>
</feature>
<evidence type="ECO:0000256" key="1">
    <source>
        <dbReference type="ARBA" id="ARBA00001922"/>
    </source>
</evidence>
<comment type="function">
    <text evidence="11 13">Catalyzes the reduction of ribonucleotides to deoxyribonucleotides. May function to provide a pool of deoxyribonucleotide precursors for DNA repair during oxygen limitation and/or for immediate growth after restoration of oxygen.</text>
</comment>
<feature type="domain" description="Ribonucleotide reductase large subunit C-terminal" evidence="15">
    <location>
        <begin position="745"/>
        <end position="857"/>
    </location>
</feature>
<evidence type="ECO:0000256" key="3">
    <source>
        <dbReference type="ARBA" id="ARBA00012274"/>
    </source>
</evidence>
<dbReference type="InterPro" id="IPR000788">
    <property type="entry name" value="RNR_lg_C"/>
</dbReference>
<dbReference type="PRINTS" id="PR01183">
    <property type="entry name" value="RIBORDTASEM1"/>
</dbReference>
<evidence type="ECO:0000256" key="2">
    <source>
        <dbReference type="ARBA" id="ARBA00007405"/>
    </source>
</evidence>
<comment type="cofactor">
    <cofactor evidence="1 13">
        <name>adenosylcob(III)alamin</name>
        <dbReference type="ChEBI" id="CHEBI:18408"/>
    </cofactor>
</comment>
<dbReference type="Proteomes" id="UP000198534">
    <property type="component" value="Unassembled WGS sequence"/>
</dbReference>
<evidence type="ECO:0000256" key="9">
    <source>
        <dbReference type="ARBA" id="ARBA00023157"/>
    </source>
</evidence>
<keyword evidence="6 13" id="KW-0237">DNA synthesis</keyword>
<keyword evidence="9" id="KW-1015">Disulfide bond</keyword>
<evidence type="ECO:0000313" key="19">
    <source>
        <dbReference type="Proteomes" id="UP000198534"/>
    </source>
</evidence>
<dbReference type="InterPro" id="IPR013678">
    <property type="entry name" value="RNR_2_N"/>
</dbReference>
<name>A0A1H2SHT8_9BACL</name>
<evidence type="ECO:0000259" key="15">
    <source>
        <dbReference type="Pfam" id="PF02867"/>
    </source>
</evidence>
<dbReference type="GO" id="GO:0050897">
    <property type="term" value="F:cobalt ion binding"/>
    <property type="evidence" value="ECO:0007669"/>
    <property type="project" value="InterPro"/>
</dbReference>
<evidence type="ECO:0000256" key="13">
    <source>
        <dbReference type="RuleBase" id="RU364064"/>
    </source>
</evidence>
<comment type="catalytic activity">
    <reaction evidence="12 13">
        <text>a 2'-deoxyribonucleoside 5'-diphosphate + [thioredoxin]-disulfide + H2O = a ribonucleoside 5'-diphosphate + [thioredoxin]-dithiol</text>
        <dbReference type="Rhea" id="RHEA:23252"/>
        <dbReference type="Rhea" id="RHEA-COMP:10698"/>
        <dbReference type="Rhea" id="RHEA-COMP:10700"/>
        <dbReference type="ChEBI" id="CHEBI:15377"/>
        <dbReference type="ChEBI" id="CHEBI:29950"/>
        <dbReference type="ChEBI" id="CHEBI:50058"/>
        <dbReference type="ChEBI" id="CHEBI:57930"/>
        <dbReference type="ChEBI" id="CHEBI:73316"/>
        <dbReference type="EC" id="1.17.4.1"/>
    </reaction>
</comment>
<dbReference type="NCBIfam" id="TIGR02504">
    <property type="entry name" value="NrdJ_Z"/>
    <property type="match status" value="1"/>
</dbReference>
<dbReference type="EC" id="1.17.4.1" evidence="3 13"/>
<feature type="region of interest" description="Disordered" evidence="14">
    <location>
        <begin position="861"/>
        <end position="886"/>
    </location>
</feature>
<dbReference type="GO" id="GO:0031419">
    <property type="term" value="F:cobalamin binding"/>
    <property type="evidence" value="ECO:0007669"/>
    <property type="project" value="UniProtKB-KW"/>
</dbReference>
<evidence type="ECO:0000256" key="11">
    <source>
        <dbReference type="ARBA" id="ARBA00025437"/>
    </source>
</evidence>
<feature type="domain" description="Ribonucleotide reductase large subunit C-terminal" evidence="15">
    <location>
        <begin position="202"/>
        <end position="696"/>
    </location>
</feature>
<evidence type="ECO:0000256" key="4">
    <source>
        <dbReference type="ARBA" id="ARBA00014409"/>
    </source>
</evidence>
<dbReference type="OrthoDB" id="9762933at2"/>
<organism evidence="18 19">
    <name type="scientific">Marininema mesophilum</name>
    <dbReference type="NCBI Taxonomy" id="1048340"/>
    <lineage>
        <taxon>Bacteria</taxon>
        <taxon>Bacillati</taxon>
        <taxon>Bacillota</taxon>
        <taxon>Bacilli</taxon>
        <taxon>Bacillales</taxon>
        <taxon>Thermoactinomycetaceae</taxon>
        <taxon>Marininema</taxon>
    </lineage>
</organism>
<reference evidence="18 19" key="1">
    <citation type="submission" date="2016-10" db="EMBL/GenBank/DDBJ databases">
        <authorList>
            <person name="de Groot N.N."/>
        </authorList>
    </citation>
    <scope>NUCLEOTIDE SEQUENCE [LARGE SCALE GENOMIC DNA]</scope>
    <source>
        <strain evidence="18 19">DSM 45610</strain>
    </source>
</reference>
<accession>A0A1H2SHT8</accession>
<sequence>MSLYIAILFDFERLEEGELGLKIQRHFTHKGEDPFQSVEYTERDCRITNPDGSIVFEMLGAEVPKAWSQVAADIMVSKYFRKAGVPQVDAEGKPVLDESGNPVLGSEKSARQVIHRLAGCWREWGEQNGYFDTAEDAQAFYDELVYMLLHQMAAPNSPQWFNTGLTYAYDITGKAQGHYYMDPETEELKQGKDAYTRPQPHACFIQSVDDDLVNEDGIMDLWVREARLFKYGSGTGTNFSSIRGKGESLSGGGTSSGLLSFLKIGDRAAGAIKSGGTTRRAAKMVTLDLDHPDVEEFINWKSNEEKKVRALIAAGYDPSFNGEAYETISGQNSNNSVRAPHSFFEALEEDGAWELKQRMDGKTAKKIPARELWRQIGQAAWECADPGLQYDGTINEWHTSPAGMDGEYGARHNRINASNPCSEYMFLDNTACNLASLNLIKFFDVEKAAFDIPALKHASRLWTIVLEISVMMAQYPSQAIAQLSYEYRTLGLGYANIGTVLMVSGIPYDSEKALAVTGAVTAIMTGVSYTTSAEMAKELGPFKAFPLNREHMLRVIRNHRRAAYHVPAEEYEGLTVQPMGIHPTHCPPELLEAARNSWDQALAWGEQYGYRNAQTTLLAPTGTIGLLMDCDTTGVEPDFSLVKFKKLAGGGYFKIANQSIRPALHTLGYTETQIQEILTYVTGTFSLEGAPHINRDSLFAKGFTEEDLKKVEDQLATVFELPFAFNSWVLGEETMNRLGFTAEQFQAPDFNLLKALGFTQAQILEANDVICGRMTTEGAPYLKEEHYPVFDTANPCGRIGKRFIHFMGHLRMMAAAQPFLSGAISKTINMPHESSLEDIQLAYHEGWTLGLKAVALYRDGSKSSQPLNSKSDEKEDEEEETPALVSTEKAAVASASIASSKEVYAKGHVPSMRRRLPRKREGITQEARVAGQKIFVRTGEYEDGSLGEIFIDMHKAGSTMRGMLDAFAVAVSLGLQHGVPLEKYINSMTFTRFEPAGTVSHPNIKMATSVIDYVFRLLGMEYLGRTDFVQVPPKQEELRSYDNRWRRNESIETQKDEAIETPVRAHAEVEQGYVEVTGSIETPQDNLDAIRASSGAPLCIDCGGMTKRNGSCYVCLDCGGTTGCS</sequence>
<evidence type="ECO:0000256" key="5">
    <source>
        <dbReference type="ARBA" id="ARBA00022628"/>
    </source>
</evidence>
<keyword evidence="5 13" id="KW-0846">Cobalamin</keyword>
<keyword evidence="8 13" id="KW-0560">Oxidoreductase</keyword>
<dbReference type="Pfam" id="PF02867">
    <property type="entry name" value="Ribonuc_red_lgC"/>
    <property type="match status" value="2"/>
</dbReference>
<dbReference type="STRING" id="1048340.SAMN05444487_102223"/>
<evidence type="ECO:0000313" key="18">
    <source>
        <dbReference type="EMBL" id="SDW31161.1"/>
    </source>
</evidence>
<dbReference type="InterPro" id="IPR050862">
    <property type="entry name" value="RdRp_reductase_class-2"/>
</dbReference>
<gene>
    <name evidence="18" type="ORF">SAMN05444487_102223</name>
</gene>
<evidence type="ECO:0000259" key="16">
    <source>
        <dbReference type="Pfam" id="PF08471"/>
    </source>
</evidence>
<comment type="similarity">
    <text evidence="2 13">Belongs to the ribonucleoside diphosphate reductase class-2 family.</text>
</comment>
<dbReference type="EMBL" id="FNNQ01000002">
    <property type="protein sequence ID" value="SDW31161.1"/>
    <property type="molecule type" value="Genomic_DNA"/>
</dbReference>
<protein>
    <recommendedName>
        <fullName evidence="4 13">Vitamin B12-dependent ribonucleotide reductase</fullName>
        <ecNumber evidence="3 13">1.17.4.1</ecNumber>
    </recommendedName>
</protein>
<dbReference type="Pfam" id="PF12637">
    <property type="entry name" value="TSCPD"/>
    <property type="match status" value="1"/>
</dbReference>
<keyword evidence="19" id="KW-1185">Reference proteome</keyword>
<evidence type="ECO:0000256" key="8">
    <source>
        <dbReference type="ARBA" id="ARBA00023002"/>
    </source>
</evidence>
<proteinExistence type="inferred from homology"/>
<dbReference type="CDD" id="cd02888">
    <property type="entry name" value="RNR_II_dimer"/>
    <property type="match status" value="1"/>
</dbReference>
<evidence type="ECO:0000256" key="7">
    <source>
        <dbReference type="ARBA" id="ARBA00022741"/>
    </source>
</evidence>
<dbReference type="GO" id="GO:0000166">
    <property type="term" value="F:nucleotide binding"/>
    <property type="evidence" value="ECO:0007669"/>
    <property type="project" value="UniProtKB-KW"/>
</dbReference>
<dbReference type="InterPro" id="IPR024434">
    <property type="entry name" value="TSCPD_dom"/>
</dbReference>
<dbReference type="AlphaFoldDB" id="A0A1H2SHT8"/>
<dbReference type="PANTHER" id="PTHR43371">
    <property type="entry name" value="VITAMIN B12-DEPENDENT RIBONUCLEOTIDE REDUCTASE"/>
    <property type="match status" value="1"/>
</dbReference>
<evidence type="ECO:0000256" key="12">
    <source>
        <dbReference type="ARBA" id="ARBA00047754"/>
    </source>
</evidence>
<dbReference type="Gene3D" id="3.20.70.20">
    <property type="match status" value="2"/>
</dbReference>